<dbReference type="EC" id="1.3.1.98" evidence="5 19"/>
<keyword evidence="13 19" id="KW-0573">Peptidoglycan synthesis</keyword>
<evidence type="ECO:0000256" key="8">
    <source>
        <dbReference type="ARBA" id="ARBA00022618"/>
    </source>
</evidence>
<evidence type="ECO:0000256" key="3">
    <source>
        <dbReference type="ARBA" id="ARBA00004496"/>
    </source>
</evidence>
<dbReference type="OrthoDB" id="9804753at2"/>
<evidence type="ECO:0000313" key="22">
    <source>
        <dbReference type="Proteomes" id="UP000324536"/>
    </source>
</evidence>
<dbReference type="InterPro" id="IPR036635">
    <property type="entry name" value="MurB_C_sf"/>
</dbReference>
<evidence type="ECO:0000256" key="4">
    <source>
        <dbReference type="ARBA" id="ARBA00004752"/>
    </source>
</evidence>
<dbReference type="KEGG" id="acek:FLP30_08395"/>
<reference evidence="21 22" key="1">
    <citation type="submission" date="2019-09" db="EMBL/GenBank/DDBJ databases">
        <title>Genome sequencing of strain KACC 21233.</title>
        <authorList>
            <person name="Heo J."/>
            <person name="Kim S.-J."/>
            <person name="Kim J.-S."/>
            <person name="Hong S.-B."/>
            <person name="Kwon S.-W."/>
        </authorList>
    </citation>
    <scope>NUCLEOTIDE SEQUENCE [LARGE SCALE GENOMIC DNA]</scope>
    <source>
        <strain evidence="21 22">KACC 21233</strain>
    </source>
</reference>
<accession>A0A5C1YP53</accession>
<keyword evidence="11 19" id="KW-0521">NADP</keyword>
<keyword evidence="22" id="KW-1185">Reference proteome</keyword>
<dbReference type="Gene3D" id="3.30.43.10">
    <property type="entry name" value="Uridine Diphospho-n-acetylenolpyruvylglucosamine Reductase, domain 2"/>
    <property type="match status" value="1"/>
</dbReference>
<keyword evidence="14 19" id="KW-0560">Oxidoreductase</keyword>
<evidence type="ECO:0000256" key="13">
    <source>
        <dbReference type="ARBA" id="ARBA00022984"/>
    </source>
</evidence>
<keyword evidence="16 19" id="KW-0961">Cell wall biogenesis/degradation</keyword>
<evidence type="ECO:0000256" key="11">
    <source>
        <dbReference type="ARBA" id="ARBA00022857"/>
    </source>
</evidence>
<comment type="pathway">
    <text evidence="4 19">Cell wall biogenesis; peptidoglycan biosynthesis.</text>
</comment>
<organism evidence="21 22">
    <name type="scientific">Acetobacter vaccinii</name>
    <dbReference type="NCBI Taxonomy" id="2592655"/>
    <lineage>
        <taxon>Bacteria</taxon>
        <taxon>Pseudomonadati</taxon>
        <taxon>Pseudomonadota</taxon>
        <taxon>Alphaproteobacteria</taxon>
        <taxon>Acetobacterales</taxon>
        <taxon>Acetobacteraceae</taxon>
        <taxon>Acetobacter</taxon>
    </lineage>
</organism>
<evidence type="ECO:0000256" key="7">
    <source>
        <dbReference type="ARBA" id="ARBA00022490"/>
    </source>
</evidence>
<dbReference type="GO" id="GO:0005829">
    <property type="term" value="C:cytosol"/>
    <property type="evidence" value="ECO:0007669"/>
    <property type="project" value="TreeGrafter"/>
</dbReference>
<dbReference type="GO" id="GO:0008360">
    <property type="term" value="P:regulation of cell shape"/>
    <property type="evidence" value="ECO:0007669"/>
    <property type="project" value="UniProtKB-KW"/>
</dbReference>
<comment type="function">
    <text evidence="2 19">Cell wall formation.</text>
</comment>
<dbReference type="PANTHER" id="PTHR21071:SF4">
    <property type="entry name" value="UDP-N-ACETYLENOLPYRUVOYLGLUCOSAMINE REDUCTASE"/>
    <property type="match status" value="1"/>
</dbReference>
<dbReference type="Gene3D" id="3.30.465.10">
    <property type="match status" value="1"/>
</dbReference>
<keyword evidence="10 19" id="KW-0274">FAD</keyword>
<dbReference type="UniPathway" id="UPA00219"/>
<evidence type="ECO:0000256" key="6">
    <source>
        <dbReference type="ARBA" id="ARBA00015188"/>
    </source>
</evidence>
<sequence>MSNTPTLQDMVTKALSTTRGRLTPQAPLGARTWFRVGGAAEWLYQPADTEDLATALQNLSPELPVTVLGACSNVIIRDGGLEGLVIRLARGFSGITVEADGLVAGGACLDATVAEQAAEAGLAGLEFLAGIPGSIGGAVRMNAGAYGSDIATVLDWAEIVTRDGSVLTLDNAALRFGYRRSGLPEGAVVTRARLRGTPAAPADIAGRIAQVRAARELSQPVRARTGGSTFRNPEPEVSALKAWELIDAAGCRGLQLGGAQVSEKHCNFLINLGTATAAELEALGEDVRTRVAQHCGVHLHWEIKRLGRTEALPQ</sequence>
<dbReference type="GO" id="GO:0051301">
    <property type="term" value="P:cell division"/>
    <property type="evidence" value="ECO:0007669"/>
    <property type="project" value="UniProtKB-KW"/>
</dbReference>
<keyword evidence="12 19" id="KW-0133">Cell shape</keyword>
<protein>
    <recommendedName>
        <fullName evidence="6 19">UDP-N-acetylenolpyruvoylglucosamine reductase</fullName>
        <ecNumber evidence="5 19">1.3.1.98</ecNumber>
    </recommendedName>
    <alternativeName>
        <fullName evidence="17 19">UDP-N-acetylmuramate dehydrogenase</fullName>
    </alternativeName>
</protein>
<evidence type="ECO:0000256" key="18">
    <source>
        <dbReference type="ARBA" id="ARBA00048914"/>
    </source>
</evidence>
<evidence type="ECO:0000256" key="2">
    <source>
        <dbReference type="ARBA" id="ARBA00003921"/>
    </source>
</evidence>
<dbReference type="InterPro" id="IPR006094">
    <property type="entry name" value="Oxid_FAD_bind_N"/>
</dbReference>
<dbReference type="Proteomes" id="UP000324536">
    <property type="component" value="Chromosome"/>
</dbReference>
<dbReference type="GO" id="GO:0071555">
    <property type="term" value="P:cell wall organization"/>
    <property type="evidence" value="ECO:0007669"/>
    <property type="project" value="UniProtKB-KW"/>
</dbReference>
<comment type="similarity">
    <text evidence="19">Belongs to the MurB family.</text>
</comment>
<dbReference type="AlphaFoldDB" id="A0A5C1YP53"/>
<evidence type="ECO:0000313" key="21">
    <source>
        <dbReference type="EMBL" id="QEO17741.1"/>
    </source>
</evidence>
<dbReference type="GO" id="GO:0009252">
    <property type="term" value="P:peptidoglycan biosynthetic process"/>
    <property type="evidence" value="ECO:0007669"/>
    <property type="project" value="UniProtKB-UniRule"/>
</dbReference>
<dbReference type="InterPro" id="IPR003170">
    <property type="entry name" value="MurB"/>
</dbReference>
<dbReference type="GO" id="GO:0071949">
    <property type="term" value="F:FAD binding"/>
    <property type="evidence" value="ECO:0007669"/>
    <property type="project" value="InterPro"/>
</dbReference>
<dbReference type="NCBIfam" id="TIGR00179">
    <property type="entry name" value="murB"/>
    <property type="match status" value="1"/>
</dbReference>
<dbReference type="InterPro" id="IPR036318">
    <property type="entry name" value="FAD-bd_PCMH-like_sf"/>
</dbReference>
<keyword evidence="15 19" id="KW-0131">Cell cycle</keyword>
<comment type="subcellular location">
    <subcellularLocation>
        <location evidence="3 19">Cytoplasm</location>
    </subcellularLocation>
</comment>
<evidence type="ECO:0000256" key="16">
    <source>
        <dbReference type="ARBA" id="ARBA00023316"/>
    </source>
</evidence>
<proteinExistence type="inferred from homology"/>
<keyword evidence="8 19" id="KW-0132">Cell division</keyword>
<evidence type="ECO:0000256" key="19">
    <source>
        <dbReference type="HAMAP-Rule" id="MF_00037"/>
    </source>
</evidence>
<dbReference type="Gene3D" id="3.90.78.10">
    <property type="entry name" value="UDP-N-acetylenolpyruvoylglucosamine reductase, C-terminal domain"/>
    <property type="match status" value="1"/>
</dbReference>
<gene>
    <name evidence="19 21" type="primary">murB</name>
    <name evidence="21" type="ORF">FLP30_08395</name>
</gene>
<dbReference type="InterPro" id="IPR016169">
    <property type="entry name" value="FAD-bd_PCMH_sub2"/>
</dbReference>
<evidence type="ECO:0000256" key="10">
    <source>
        <dbReference type="ARBA" id="ARBA00022827"/>
    </source>
</evidence>
<evidence type="ECO:0000256" key="14">
    <source>
        <dbReference type="ARBA" id="ARBA00023002"/>
    </source>
</evidence>
<name>A0A5C1YP53_9PROT</name>
<evidence type="ECO:0000256" key="17">
    <source>
        <dbReference type="ARBA" id="ARBA00031026"/>
    </source>
</evidence>
<dbReference type="SUPFAM" id="SSF56194">
    <property type="entry name" value="Uridine diphospho-N-Acetylenolpyruvylglucosamine reductase, MurB, C-terminal domain"/>
    <property type="match status" value="1"/>
</dbReference>
<comment type="cofactor">
    <cofactor evidence="1 19">
        <name>FAD</name>
        <dbReference type="ChEBI" id="CHEBI:57692"/>
    </cofactor>
</comment>
<evidence type="ECO:0000256" key="9">
    <source>
        <dbReference type="ARBA" id="ARBA00022630"/>
    </source>
</evidence>
<dbReference type="InterPro" id="IPR011601">
    <property type="entry name" value="MurB_C"/>
</dbReference>
<feature type="active site" evidence="19">
    <location>
        <position position="179"/>
    </location>
</feature>
<evidence type="ECO:0000256" key="1">
    <source>
        <dbReference type="ARBA" id="ARBA00001974"/>
    </source>
</evidence>
<keyword evidence="9 19" id="KW-0285">Flavoprotein</keyword>
<evidence type="ECO:0000256" key="15">
    <source>
        <dbReference type="ARBA" id="ARBA00023306"/>
    </source>
</evidence>
<dbReference type="NCBIfam" id="NF010480">
    <property type="entry name" value="PRK13905.1"/>
    <property type="match status" value="1"/>
</dbReference>
<dbReference type="PROSITE" id="PS51387">
    <property type="entry name" value="FAD_PCMH"/>
    <property type="match status" value="1"/>
</dbReference>
<feature type="domain" description="FAD-binding PCMH-type" evidence="20">
    <location>
        <begin position="35"/>
        <end position="199"/>
    </location>
</feature>
<evidence type="ECO:0000256" key="5">
    <source>
        <dbReference type="ARBA" id="ARBA00012518"/>
    </source>
</evidence>
<dbReference type="GO" id="GO:0008762">
    <property type="term" value="F:UDP-N-acetylmuramate dehydrogenase activity"/>
    <property type="evidence" value="ECO:0007669"/>
    <property type="project" value="UniProtKB-UniRule"/>
</dbReference>
<comment type="catalytic activity">
    <reaction evidence="18 19">
        <text>UDP-N-acetyl-alpha-D-muramate + NADP(+) = UDP-N-acetyl-3-O-(1-carboxyvinyl)-alpha-D-glucosamine + NADPH + H(+)</text>
        <dbReference type="Rhea" id="RHEA:12248"/>
        <dbReference type="ChEBI" id="CHEBI:15378"/>
        <dbReference type="ChEBI" id="CHEBI:57783"/>
        <dbReference type="ChEBI" id="CHEBI:58349"/>
        <dbReference type="ChEBI" id="CHEBI:68483"/>
        <dbReference type="ChEBI" id="CHEBI:70757"/>
        <dbReference type="EC" id="1.3.1.98"/>
    </reaction>
</comment>
<dbReference type="EMBL" id="CP043506">
    <property type="protein sequence ID" value="QEO17741.1"/>
    <property type="molecule type" value="Genomic_DNA"/>
</dbReference>
<feature type="active site" description="Proton donor" evidence="19">
    <location>
        <position position="228"/>
    </location>
</feature>
<evidence type="ECO:0000259" key="20">
    <source>
        <dbReference type="PROSITE" id="PS51387"/>
    </source>
</evidence>
<evidence type="ECO:0000256" key="12">
    <source>
        <dbReference type="ARBA" id="ARBA00022960"/>
    </source>
</evidence>
<dbReference type="HAMAP" id="MF_00037">
    <property type="entry name" value="MurB"/>
    <property type="match status" value="1"/>
</dbReference>
<dbReference type="InterPro" id="IPR016166">
    <property type="entry name" value="FAD-bd_PCMH"/>
</dbReference>
<dbReference type="Pfam" id="PF01565">
    <property type="entry name" value="FAD_binding_4"/>
    <property type="match status" value="1"/>
</dbReference>
<dbReference type="InterPro" id="IPR016167">
    <property type="entry name" value="FAD-bd_PCMH_sub1"/>
</dbReference>
<feature type="active site" evidence="19">
    <location>
        <position position="302"/>
    </location>
</feature>
<dbReference type="PANTHER" id="PTHR21071">
    <property type="entry name" value="UDP-N-ACETYLENOLPYRUVOYLGLUCOSAMINE REDUCTASE"/>
    <property type="match status" value="1"/>
</dbReference>
<dbReference type="RefSeq" id="WP_149279417.1">
    <property type="nucleotide sequence ID" value="NZ_CP043506.1"/>
</dbReference>
<dbReference type="Pfam" id="PF02873">
    <property type="entry name" value="MurB_C"/>
    <property type="match status" value="1"/>
</dbReference>
<keyword evidence="7 19" id="KW-0963">Cytoplasm</keyword>
<dbReference type="SUPFAM" id="SSF56176">
    <property type="entry name" value="FAD-binding/transporter-associated domain-like"/>
    <property type="match status" value="1"/>
</dbReference>